<feature type="domain" description="Phage capsid-like C-terminal" evidence="3">
    <location>
        <begin position="207"/>
        <end position="472"/>
    </location>
</feature>
<protein>
    <submittedName>
        <fullName evidence="4">Phage major capsid protein</fullName>
    </submittedName>
</protein>
<feature type="region of interest" description="Disordered" evidence="2">
    <location>
        <begin position="1"/>
        <end position="22"/>
    </location>
</feature>
<dbReference type="InterPro" id="IPR054612">
    <property type="entry name" value="Phage_capsid-like_C"/>
</dbReference>
<reference evidence="4 5" key="1">
    <citation type="submission" date="2018-08" db="EMBL/GenBank/DDBJ databases">
        <title>Genome sequencing of Agrobacterium vitis strain ICMP 10754.</title>
        <authorList>
            <person name="Visnovsky S.B."/>
            <person name="Pitman A.R."/>
        </authorList>
    </citation>
    <scope>NUCLEOTIDE SEQUENCE [LARGE SCALE GENOMIC DNA]</scope>
    <source>
        <strain evidence="4 5">ICMP 10754</strain>
    </source>
</reference>
<dbReference type="EMBL" id="QUSG01000004">
    <property type="protein sequence ID" value="KAA3528394.1"/>
    <property type="molecule type" value="Genomic_DNA"/>
</dbReference>
<organism evidence="4 5">
    <name type="scientific">Agrobacterium vitis</name>
    <name type="common">Rhizobium vitis</name>
    <dbReference type="NCBI Taxonomy" id="373"/>
    <lineage>
        <taxon>Bacteria</taxon>
        <taxon>Pseudomonadati</taxon>
        <taxon>Pseudomonadota</taxon>
        <taxon>Alphaproteobacteria</taxon>
        <taxon>Hyphomicrobiales</taxon>
        <taxon>Rhizobiaceae</taxon>
        <taxon>Rhizobium/Agrobacterium group</taxon>
        <taxon>Agrobacterium</taxon>
    </lineage>
</organism>
<dbReference type="Proteomes" id="UP000436911">
    <property type="component" value="Unassembled WGS sequence"/>
</dbReference>
<evidence type="ECO:0000313" key="4">
    <source>
        <dbReference type="EMBL" id="KAA3528394.1"/>
    </source>
</evidence>
<dbReference type="AlphaFoldDB" id="A0A368NXR3"/>
<evidence type="ECO:0000256" key="2">
    <source>
        <dbReference type="SAM" id="MobiDB-lite"/>
    </source>
</evidence>
<name>A0A368NXR3_AGRVI</name>
<dbReference type="InterPro" id="IPR024455">
    <property type="entry name" value="Phage_capsid"/>
</dbReference>
<comment type="caution">
    <text evidence="4">The sequence shown here is derived from an EMBL/GenBank/DDBJ whole genome shotgun (WGS) entry which is preliminary data.</text>
</comment>
<evidence type="ECO:0000313" key="5">
    <source>
        <dbReference type="Proteomes" id="UP000436911"/>
    </source>
</evidence>
<gene>
    <name evidence="4" type="ORF">DXT89_10280</name>
</gene>
<dbReference type="Gene3D" id="3.30.2400.10">
    <property type="entry name" value="Major capsid protein gp5"/>
    <property type="match status" value="1"/>
</dbReference>
<dbReference type="Pfam" id="PF05065">
    <property type="entry name" value="Phage_capsid"/>
    <property type="match status" value="1"/>
</dbReference>
<sequence length="474" mass="51698">MRPCQRANIDKQLSGARDSKNHRTRAVRWYHFRRKRQTTDHTTRLMNLVPDRLSTSLKEQTMKKLIELREKRAAKLTEMRALHAKDKLETNEEQRFKALESDVTEIDGQIAREERMAAFEREEQRAESVSGDNAFSRELRGYSVANAINGALTGRLTGREAEVDQELKRGRESRSGASGIHLAIPSEILLGMAEQRSQTVGSNAAGGYTVATNLAAVADRFRPALKVEGMGATVLRGLTGFLDLPNLATSGTASWVGEDGNATRSSASFEKVSMAPKTVTGEYRLSRRLMLQSSAAIEDILRRDLGFLLAQGLDLAAITGTGTAPEPLGLLSTPGIAKVTTDTDFSDTTANLIAELELDDVTGTAAFLTNPTVMKAVRKMKDDDGHVMPVGELFHNGRVETSTQVPATLGANNDKSALIYGQWGELYLGYWSAVDILINPYHPDVASNGGALLHAFLDADVAARHPKAFAYAEI</sequence>
<dbReference type="NCBIfam" id="TIGR01554">
    <property type="entry name" value="major_cap_HK97"/>
    <property type="match status" value="1"/>
</dbReference>
<evidence type="ECO:0000256" key="1">
    <source>
        <dbReference type="ARBA" id="ARBA00004328"/>
    </source>
</evidence>
<comment type="subcellular location">
    <subcellularLocation>
        <location evidence="1">Virion</location>
    </subcellularLocation>
</comment>
<accession>A0A368NXR3</accession>
<dbReference type="SUPFAM" id="SSF56563">
    <property type="entry name" value="Major capsid protein gp5"/>
    <property type="match status" value="1"/>
</dbReference>
<proteinExistence type="predicted"/>
<evidence type="ECO:0000259" key="3">
    <source>
        <dbReference type="Pfam" id="PF05065"/>
    </source>
</evidence>